<dbReference type="InterPro" id="IPR001602">
    <property type="entry name" value="UPF0047_YjbQ-like"/>
</dbReference>
<accession>A0A2K5ANJ6</accession>
<name>A0A2K5ANJ6_9ARCH</name>
<dbReference type="Gene3D" id="2.60.120.460">
    <property type="entry name" value="YjbQ-like"/>
    <property type="match status" value="1"/>
</dbReference>
<dbReference type="KEGG" id="ncv:NCAV_0013"/>
<gene>
    <name evidence="2" type="ORF">NCAV_0013</name>
</gene>
<organism evidence="2 3">
    <name type="scientific">Candidatus Nitrosocaldus cavascurensis</name>
    <dbReference type="NCBI Taxonomy" id="2058097"/>
    <lineage>
        <taxon>Archaea</taxon>
        <taxon>Nitrososphaerota</taxon>
        <taxon>Nitrososphaeria</taxon>
        <taxon>Candidatus Nitrosocaldales</taxon>
        <taxon>Candidatus Nitrosocaldaceae</taxon>
        <taxon>Candidatus Nitrosocaldus</taxon>
    </lineage>
</organism>
<dbReference type="EMBL" id="LT981265">
    <property type="protein sequence ID" value="SPC33213.1"/>
    <property type="molecule type" value="Genomic_DNA"/>
</dbReference>
<evidence type="ECO:0000256" key="1">
    <source>
        <dbReference type="ARBA" id="ARBA00005534"/>
    </source>
</evidence>
<evidence type="ECO:0000313" key="3">
    <source>
        <dbReference type="Proteomes" id="UP000236248"/>
    </source>
</evidence>
<dbReference type="Pfam" id="PF01894">
    <property type="entry name" value="YjbQ"/>
    <property type="match status" value="1"/>
</dbReference>
<dbReference type="RefSeq" id="WP_103286476.1">
    <property type="nucleotide sequence ID" value="NZ_LT981265.1"/>
</dbReference>
<dbReference type="PIRSF" id="PIRSF004681">
    <property type="entry name" value="UCP004681"/>
    <property type="match status" value="1"/>
</dbReference>
<keyword evidence="3" id="KW-1185">Reference proteome</keyword>
<reference evidence="3" key="1">
    <citation type="submission" date="2018-01" db="EMBL/GenBank/DDBJ databases">
        <authorList>
            <person name="Kerou L M."/>
        </authorList>
    </citation>
    <scope>NUCLEOTIDE SEQUENCE [LARGE SCALE GENOMIC DNA]</scope>
    <source>
        <strain evidence="3">SCU2</strain>
    </source>
</reference>
<proteinExistence type="inferred from homology"/>
<dbReference type="AlphaFoldDB" id="A0A2K5ANJ6"/>
<dbReference type="PANTHER" id="PTHR30615:SF8">
    <property type="entry name" value="UPF0047 PROTEIN C4A8.02C"/>
    <property type="match status" value="1"/>
</dbReference>
<dbReference type="PANTHER" id="PTHR30615">
    <property type="entry name" value="UNCHARACTERIZED PROTEIN YJBQ-RELATED"/>
    <property type="match status" value="1"/>
</dbReference>
<dbReference type="NCBIfam" id="TIGR00149">
    <property type="entry name" value="TIGR00149_YjbQ"/>
    <property type="match status" value="1"/>
</dbReference>
<dbReference type="GeneID" id="41594119"/>
<dbReference type="Proteomes" id="UP000236248">
    <property type="component" value="Chromosome NCAV"/>
</dbReference>
<protein>
    <recommendedName>
        <fullName evidence="4">Secondary thiamine-phosphate synthase enzyme</fullName>
    </recommendedName>
</protein>
<comment type="similarity">
    <text evidence="1">Belongs to the UPF0047 family.</text>
</comment>
<sequence length="139" mass="15384">MQVITKRVNVRTRGEADIIDISEHISKAVRESGLSNGIVTVFVKGSTAAITTIEYEPGLLKDFPNMLERVAPKGIEYEHEKAWHDGNGHSHVRASLLGPSLTIPFVDGVLALGTWQQVVLIELDIRSRERSIIMQIIGE</sequence>
<evidence type="ECO:0000313" key="2">
    <source>
        <dbReference type="EMBL" id="SPC33213.1"/>
    </source>
</evidence>
<evidence type="ECO:0008006" key="4">
    <source>
        <dbReference type="Google" id="ProtNLM"/>
    </source>
</evidence>
<dbReference type="SUPFAM" id="SSF111038">
    <property type="entry name" value="YjbQ-like"/>
    <property type="match status" value="1"/>
</dbReference>
<dbReference type="InterPro" id="IPR035917">
    <property type="entry name" value="YjbQ-like_sf"/>
</dbReference>